<dbReference type="Pfam" id="PF10987">
    <property type="entry name" value="DUF2806"/>
    <property type="match status" value="1"/>
</dbReference>
<sequence>MTEEDNSISIVNLGKLSKPADTLIKKVSSAVGGVFEPWQIKRVAKANAEADLIKANSEIEITDLQRRAMHRFVEEEASRQQNMEDITEKAIPKLDADSNPSEMEDDWVTNFFDKSRIVSDEEMQKLWSSVLAGEANAPGTYSKRTVNLLGDLDKKDAELFQTLCRFGFNTGKFSPFIFSVEDQIYNNLGLNFNTLSHLDSIGLIKFEHIAGFVRTSLPKTFTLSYFNRPLTLTMKGDTDNKLPTGKVLLTKVGEELATVCPVSRVDGFEDYVREKWATYLPKNKTMQVTINNAPDL</sequence>
<evidence type="ECO:0008006" key="2">
    <source>
        <dbReference type="Google" id="ProtNLM"/>
    </source>
</evidence>
<dbReference type="AlphaFoldDB" id="A0A3B0QUI6"/>
<accession>A0A3B0QUI6</accession>
<reference evidence="1" key="1">
    <citation type="submission" date="2018-06" db="EMBL/GenBank/DDBJ databases">
        <authorList>
            <person name="Zhirakovskaya E."/>
        </authorList>
    </citation>
    <scope>NUCLEOTIDE SEQUENCE</scope>
</reference>
<evidence type="ECO:0000313" key="1">
    <source>
        <dbReference type="EMBL" id="VAV83719.1"/>
    </source>
</evidence>
<dbReference type="InterPro" id="IPR021254">
    <property type="entry name" value="DUF2806"/>
</dbReference>
<gene>
    <name evidence="1" type="ORF">MNBD_DELTA01-595</name>
</gene>
<organism evidence="1">
    <name type="scientific">hydrothermal vent metagenome</name>
    <dbReference type="NCBI Taxonomy" id="652676"/>
    <lineage>
        <taxon>unclassified sequences</taxon>
        <taxon>metagenomes</taxon>
        <taxon>ecological metagenomes</taxon>
    </lineage>
</organism>
<protein>
    <recommendedName>
        <fullName evidence="2">Membrane-fusion protein</fullName>
    </recommendedName>
</protein>
<name>A0A3B0QUI6_9ZZZZ</name>
<dbReference type="EMBL" id="UOEA01000049">
    <property type="protein sequence ID" value="VAV83719.1"/>
    <property type="molecule type" value="Genomic_DNA"/>
</dbReference>
<proteinExistence type="predicted"/>